<dbReference type="Proteomes" id="UP000241890">
    <property type="component" value="Unassembled WGS sequence"/>
</dbReference>
<evidence type="ECO:0008006" key="3">
    <source>
        <dbReference type="Google" id="ProtNLM"/>
    </source>
</evidence>
<accession>A0A2R5FD91</accession>
<reference evidence="1 2" key="1">
    <citation type="submission" date="2017-12" db="EMBL/GenBank/DDBJ databases">
        <title>Sequencing, de novo assembly and annotation of complete genome of a new Thraustochytrid species, strain FCC1311.</title>
        <authorList>
            <person name="Sedici K."/>
            <person name="Godart F."/>
            <person name="Aiese Cigliano R."/>
            <person name="Sanseverino W."/>
            <person name="Barakat M."/>
            <person name="Ortet P."/>
            <person name="Marechal E."/>
            <person name="Cagnac O."/>
            <person name="Amato A."/>
        </authorList>
    </citation>
    <scope>NUCLEOTIDE SEQUENCE [LARGE SCALE GENOMIC DNA]</scope>
</reference>
<gene>
    <name evidence="1" type="ORF">FCC1311_117122</name>
</gene>
<protein>
    <recommendedName>
        <fullName evidence="3">Nucleotide-binding oligomerization domain-containing protein 1</fullName>
    </recommendedName>
</protein>
<dbReference type="InParanoid" id="A0A2R5FD91"/>
<organism evidence="1 2">
    <name type="scientific">Hondaea fermentalgiana</name>
    <dbReference type="NCBI Taxonomy" id="2315210"/>
    <lineage>
        <taxon>Eukaryota</taxon>
        <taxon>Sar</taxon>
        <taxon>Stramenopiles</taxon>
        <taxon>Bigyra</taxon>
        <taxon>Labyrinthulomycetes</taxon>
        <taxon>Thraustochytrida</taxon>
        <taxon>Thraustochytriidae</taxon>
        <taxon>Hondaea</taxon>
    </lineage>
</organism>
<dbReference type="InterPro" id="IPR032675">
    <property type="entry name" value="LRR_dom_sf"/>
</dbReference>
<dbReference type="Gene3D" id="3.80.10.10">
    <property type="entry name" value="Ribonuclease Inhibitor"/>
    <property type="match status" value="1"/>
</dbReference>
<comment type="caution">
    <text evidence="1">The sequence shown here is derived from an EMBL/GenBank/DDBJ whole genome shotgun (WGS) entry which is preliminary data.</text>
</comment>
<name>A0A2R5FD91_9STRA</name>
<dbReference type="SUPFAM" id="SSF52047">
    <property type="entry name" value="RNI-like"/>
    <property type="match status" value="1"/>
</dbReference>
<evidence type="ECO:0000313" key="1">
    <source>
        <dbReference type="EMBL" id="GBG16237.1"/>
    </source>
</evidence>
<dbReference type="InterPro" id="IPR001611">
    <property type="entry name" value="Leu-rich_rpt"/>
</dbReference>
<dbReference type="AlphaFoldDB" id="A0A2R5FD91"/>
<evidence type="ECO:0000313" key="2">
    <source>
        <dbReference type="Proteomes" id="UP000241890"/>
    </source>
</evidence>
<keyword evidence="2" id="KW-1185">Reference proteome</keyword>
<sequence>LGWNDIGDEGGKALGEALKQNKTLQTLE</sequence>
<feature type="non-terminal residue" evidence="1">
    <location>
        <position position="1"/>
    </location>
</feature>
<dbReference type="EMBL" id="BEYU01001548">
    <property type="protein sequence ID" value="GBG16237.1"/>
    <property type="molecule type" value="Genomic_DNA"/>
</dbReference>
<proteinExistence type="predicted"/>
<dbReference type="Pfam" id="PF13516">
    <property type="entry name" value="LRR_6"/>
    <property type="match status" value="1"/>
</dbReference>